<evidence type="ECO:0008006" key="4">
    <source>
        <dbReference type="Google" id="ProtNLM"/>
    </source>
</evidence>
<dbReference type="Proteomes" id="UP001330812">
    <property type="component" value="Chromosome"/>
</dbReference>
<organism evidence="2 3">
    <name type="scientific">Amycolatopsis rhabdoformis</name>
    <dbReference type="NCBI Taxonomy" id="1448059"/>
    <lineage>
        <taxon>Bacteria</taxon>
        <taxon>Bacillati</taxon>
        <taxon>Actinomycetota</taxon>
        <taxon>Actinomycetes</taxon>
        <taxon>Pseudonocardiales</taxon>
        <taxon>Pseudonocardiaceae</taxon>
        <taxon>Amycolatopsis</taxon>
    </lineage>
</organism>
<proteinExistence type="predicted"/>
<evidence type="ECO:0000313" key="3">
    <source>
        <dbReference type="Proteomes" id="UP001330812"/>
    </source>
</evidence>
<dbReference type="InterPro" id="IPR006311">
    <property type="entry name" value="TAT_signal"/>
</dbReference>
<protein>
    <recommendedName>
        <fullName evidence="4">DUF2690 domain-containing protein</fullName>
    </recommendedName>
</protein>
<evidence type="ECO:0000313" key="2">
    <source>
        <dbReference type="EMBL" id="WSE27419.1"/>
    </source>
</evidence>
<feature type="signal peptide" evidence="1">
    <location>
        <begin position="1"/>
        <end position="35"/>
    </location>
</feature>
<dbReference type="RefSeq" id="WP_326566432.1">
    <property type="nucleotide sequence ID" value="NZ_CP142149.1"/>
</dbReference>
<accession>A0ABZ1HZ05</accession>
<dbReference type="PROSITE" id="PS51318">
    <property type="entry name" value="TAT"/>
    <property type="match status" value="1"/>
</dbReference>
<feature type="chain" id="PRO_5046134830" description="DUF2690 domain-containing protein" evidence="1">
    <location>
        <begin position="36"/>
        <end position="142"/>
    </location>
</feature>
<gene>
    <name evidence="2" type="ORF">VSH64_31750</name>
</gene>
<dbReference type="EMBL" id="CP142149">
    <property type="protein sequence ID" value="WSE27419.1"/>
    <property type="molecule type" value="Genomic_DNA"/>
</dbReference>
<keyword evidence="1" id="KW-0732">Signal</keyword>
<name>A0ABZ1HZ05_9PSEU</name>
<keyword evidence="3" id="KW-1185">Reference proteome</keyword>
<reference evidence="2 3" key="1">
    <citation type="journal article" date="2015" name="Int. J. Syst. Evol. Microbiol.">
        <title>Amycolatopsis rhabdoformis sp. nov., an actinomycete isolated from a tropical forest soil.</title>
        <authorList>
            <person name="Souza W.R."/>
            <person name="Silva R.E."/>
            <person name="Goodfellow M."/>
            <person name="Busarakam K."/>
            <person name="Figueiro F.S."/>
            <person name="Ferreira D."/>
            <person name="Rodrigues-Filho E."/>
            <person name="Moraes L.A.B."/>
            <person name="Zucchi T.D."/>
        </authorList>
    </citation>
    <scope>NUCLEOTIDE SEQUENCE [LARGE SCALE GENOMIC DNA]</scope>
    <source>
        <strain evidence="2 3">NCIMB 14900</strain>
    </source>
</reference>
<evidence type="ECO:0000256" key="1">
    <source>
        <dbReference type="SAM" id="SignalP"/>
    </source>
</evidence>
<sequence>MGTKDSSRRFSRLGAVAAATAVAGGLLFTGATAEAAPLSPNACSGAHQAGGAPQVWSKASHSGCSVFGAPGRKQGYSFTVQNNQTACVQGWGFDAAHPKGGWFDIGCGISGHMTVPWGNVLGEPQVRVKSVSLLPTLLDWYN</sequence>